<evidence type="ECO:0000256" key="4">
    <source>
        <dbReference type="ARBA" id="ARBA00023239"/>
    </source>
</evidence>
<evidence type="ECO:0000313" key="8">
    <source>
        <dbReference type="Proteomes" id="UP001320544"/>
    </source>
</evidence>
<protein>
    <recommendedName>
        <fullName evidence="5 6">Imidazoleglycerol-phosphate dehydratase</fullName>
        <shortName evidence="5">IGPD</shortName>
        <ecNumber evidence="5 6">4.2.1.19</ecNumber>
    </recommendedName>
</protein>
<keyword evidence="4 5" id="KW-0456">Lyase</keyword>
<reference evidence="7 8" key="1">
    <citation type="submission" date="2022-01" db="EMBL/GenBank/DDBJ databases">
        <title>Novel bile acid biosynthetic pathways are enriched in the microbiome of centenarians.</title>
        <authorList>
            <person name="Sato Y."/>
            <person name="Atarashi K."/>
            <person name="Plichta R.D."/>
            <person name="Arai Y."/>
            <person name="Sasajima S."/>
            <person name="Kearney M.S."/>
            <person name="Suda W."/>
            <person name="Takeshita K."/>
            <person name="Sasaki T."/>
            <person name="Okamoto S."/>
            <person name="Skelly N.A."/>
            <person name="Okamura Y."/>
            <person name="Vlamakis H."/>
            <person name="Li Y."/>
            <person name="Tanoue T."/>
            <person name="Takei H."/>
            <person name="Nittono H."/>
            <person name="Narushima S."/>
            <person name="Irie J."/>
            <person name="Itoh H."/>
            <person name="Moriya K."/>
            <person name="Sugiura Y."/>
            <person name="Suematsu M."/>
            <person name="Moritoki N."/>
            <person name="Shibata S."/>
            <person name="Littman R.D."/>
            <person name="Fischbach A.M."/>
            <person name="Uwamino Y."/>
            <person name="Inoue T."/>
            <person name="Honda A."/>
            <person name="Hattori M."/>
            <person name="Murai T."/>
            <person name="Xavier J.R."/>
            <person name="Hirose N."/>
            <person name="Honda K."/>
        </authorList>
    </citation>
    <scope>NUCLEOTIDE SEQUENCE [LARGE SCALE GENOMIC DNA]</scope>
    <source>
        <strain evidence="7 8">CE91-St30</strain>
    </source>
</reference>
<dbReference type="NCBIfam" id="NF002114">
    <property type="entry name" value="PRK00951.2-4"/>
    <property type="match status" value="1"/>
</dbReference>
<dbReference type="RefSeq" id="WP_244412092.1">
    <property type="nucleotide sequence ID" value="NZ_AP025564.1"/>
</dbReference>
<dbReference type="InterPro" id="IPR020565">
    <property type="entry name" value="ImidazoleglycerP_deHydtase_CS"/>
</dbReference>
<dbReference type="SUPFAM" id="SSF54211">
    <property type="entry name" value="Ribosomal protein S5 domain 2-like"/>
    <property type="match status" value="2"/>
</dbReference>
<sequence>MTDRIASLTRTTKETDIALTLNLDGTGVTDIETGVPFFDHMLDAFGRHGLFDLTVRARGDIEVDAHHTVEDVGIVLGQAFAQTLGDKRGIVRFGSSYVPMDEALVLAACDISGRGQLHYAVDLPIEIIGTFDTTLAKEFMIALATNAGVTLHIRSVSGENAHHIVEAAFKASGRTLCDATRINPRIAGVLPSTKGSL</sequence>
<dbReference type="CDD" id="cd07914">
    <property type="entry name" value="IGPD"/>
    <property type="match status" value="1"/>
</dbReference>
<comment type="similarity">
    <text evidence="5 6">Belongs to the imidazoleglycerol-phosphate dehydratase family.</text>
</comment>
<dbReference type="InterPro" id="IPR000807">
    <property type="entry name" value="ImidazoleglycerolP_deHydtase"/>
</dbReference>
<evidence type="ECO:0000256" key="3">
    <source>
        <dbReference type="ARBA" id="ARBA00023102"/>
    </source>
</evidence>
<evidence type="ECO:0000256" key="1">
    <source>
        <dbReference type="ARBA" id="ARBA00005047"/>
    </source>
</evidence>
<evidence type="ECO:0000256" key="2">
    <source>
        <dbReference type="ARBA" id="ARBA00022605"/>
    </source>
</evidence>
<keyword evidence="5" id="KW-0963">Cytoplasm</keyword>
<dbReference type="PANTHER" id="PTHR23133">
    <property type="entry name" value="IMIDAZOLEGLYCEROL-PHOSPHATE DEHYDRATASE HIS7"/>
    <property type="match status" value="1"/>
</dbReference>
<name>A0ABM7WHW7_9ACTN</name>
<dbReference type="Pfam" id="PF00475">
    <property type="entry name" value="IGPD"/>
    <property type="match status" value="1"/>
</dbReference>
<evidence type="ECO:0000256" key="5">
    <source>
        <dbReference type="HAMAP-Rule" id="MF_00076"/>
    </source>
</evidence>
<comment type="pathway">
    <text evidence="1 5 6">Amino-acid biosynthesis; L-histidine biosynthesis; L-histidine from 5-phospho-alpha-D-ribose 1-diphosphate: step 6/9.</text>
</comment>
<dbReference type="InterPro" id="IPR038494">
    <property type="entry name" value="IGPD_sf"/>
</dbReference>
<proteinExistence type="inferred from homology"/>
<comment type="catalytic activity">
    <reaction evidence="5 6">
        <text>D-erythro-1-(imidazol-4-yl)glycerol 3-phosphate = 3-(imidazol-4-yl)-2-oxopropyl phosphate + H2O</text>
        <dbReference type="Rhea" id="RHEA:11040"/>
        <dbReference type="ChEBI" id="CHEBI:15377"/>
        <dbReference type="ChEBI" id="CHEBI:57766"/>
        <dbReference type="ChEBI" id="CHEBI:58278"/>
        <dbReference type="EC" id="4.2.1.19"/>
    </reaction>
</comment>
<keyword evidence="8" id="KW-1185">Reference proteome</keyword>
<accession>A0ABM7WHW7</accession>
<dbReference type="NCBIfam" id="NF002111">
    <property type="entry name" value="PRK00951.2-1"/>
    <property type="match status" value="1"/>
</dbReference>
<dbReference type="EC" id="4.2.1.19" evidence="5 6"/>
<comment type="subcellular location">
    <subcellularLocation>
        <location evidence="5 6">Cytoplasm</location>
    </subcellularLocation>
</comment>
<keyword evidence="2 5" id="KW-0028">Amino-acid biosynthesis</keyword>
<keyword evidence="3 5" id="KW-0368">Histidine biosynthesis</keyword>
<organism evidence="7 8">
    <name type="scientific">Raoultibacter timonensis</name>
    <dbReference type="NCBI Taxonomy" id="1907662"/>
    <lineage>
        <taxon>Bacteria</taxon>
        <taxon>Bacillati</taxon>
        <taxon>Actinomycetota</taxon>
        <taxon>Coriobacteriia</taxon>
        <taxon>Eggerthellales</taxon>
        <taxon>Eggerthellaceae</taxon>
        <taxon>Raoultibacter</taxon>
    </lineage>
</organism>
<gene>
    <name evidence="5 7" type="primary">hisB</name>
    <name evidence="7" type="ORF">CE91St30_11940</name>
</gene>
<dbReference type="Gene3D" id="3.30.230.40">
    <property type="entry name" value="Imidazole glycerol phosphate dehydratase, domain 1"/>
    <property type="match status" value="2"/>
</dbReference>
<dbReference type="HAMAP" id="MF_00076">
    <property type="entry name" value="HisB"/>
    <property type="match status" value="1"/>
</dbReference>
<dbReference type="Proteomes" id="UP001320544">
    <property type="component" value="Chromosome"/>
</dbReference>
<evidence type="ECO:0000256" key="6">
    <source>
        <dbReference type="RuleBase" id="RU000599"/>
    </source>
</evidence>
<dbReference type="PROSITE" id="PS00954">
    <property type="entry name" value="IGP_DEHYDRATASE_1"/>
    <property type="match status" value="1"/>
</dbReference>
<evidence type="ECO:0000313" key="7">
    <source>
        <dbReference type="EMBL" id="BDE95861.1"/>
    </source>
</evidence>
<dbReference type="PANTHER" id="PTHR23133:SF2">
    <property type="entry name" value="IMIDAZOLEGLYCEROL-PHOSPHATE DEHYDRATASE"/>
    <property type="match status" value="1"/>
</dbReference>
<dbReference type="InterPro" id="IPR020568">
    <property type="entry name" value="Ribosomal_Su5_D2-typ_SF"/>
</dbReference>
<dbReference type="PROSITE" id="PS00955">
    <property type="entry name" value="IGP_DEHYDRATASE_2"/>
    <property type="match status" value="1"/>
</dbReference>
<dbReference type="EMBL" id="AP025564">
    <property type="protein sequence ID" value="BDE95861.1"/>
    <property type="molecule type" value="Genomic_DNA"/>
</dbReference>